<keyword evidence="7 8" id="KW-0066">ATP synthesis</keyword>
<evidence type="ECO:0000259" key="10">
    <source>
        <dbReference type="Pfam" id="PF02823"/>
    </source>
</evidence>
<sequence length="89" mass="9526">MSNLNVKFVAADREVWEGEASRLIARTTEGEIGILPGHQPLLSVLIEGDVVVVPTSGERRTVQIDGGFLSVDKNVVTVVAQHVEMADAS</sequence>
<keyword evidence="3 8" id="KW-0813">Transport</keyword>
<reference evidence="12 13" key="1">
    <citation type="submission" date="2018-08" db="EMBL/GenBank/DDBJ databases">
        <title>Whole genome sequence analysis of Dermacoccus abyssi bacteria isolated from Deep Mariana trench Micromonospora spp reveals genes involved in the environmental adaptation and production of secondary metabolites.</title>
        <authorList>
            <person name="Abdel-Mageed W.M."/>
            <person name="Lehri B."/>
            <person name="Nouioui I."/>
            <person name="Goodfellow I."/>
            <person name="Jaspars M."/>
            <person name="Karlyshev A."/>
        </authorList>
    </citation>
    <scope>NUCLEOTIDE SEQUENCE [LARGE SCALE GENOMIC DNA]</scope>
    <source>
        <strain evidence="12 13">MT1.1</strain>
    </source>
</reference>
<gene>
    <name evidence="8" type="primary">atpC</name>
    <name evidence="12" type="ORF">D1832_00090</name>
    <name evidence="11" type="ORF">FV141_04225</name>
</gene>
<evidence type="ECO:0000256" key="3">
    <source>
        <dbReference type="ARBA" id="ARBA00022448"/>
    </source>
</evidence>
<dbReference type="NCBIfam" id="TIGR01216">
    <property type="entry name" value="ATP_synt_epsi"/>
    <property type="match status" value="1"/>
</dbReference>
<dbReference type="InterPro" id="IPR036771">
    <property type="entry name" value="ATPsynth_dsu/esu_N"/>
</dbReference>
<dbReference type="Proteomes" id="UP000323565">
    <property type="component" value="Chromosome"/>
</dbReference>
<evidence type="ECO:0000256" key="8">
    <source>
        <dbReference type="HAMAP-Rule" id="MF_00530"/>
    </source>
</evidence>
<dbReference type="NCBIfam" id="NF009977">
    <property type="entry name" value="PRK13442.1"/>
    <property type="match status" value="1"/>
</dbReference>
<evidence type="ECO:0000313" key="12">
    <source>
        <dbReference type="EMBL" id="RHW47899.1"/>
    </source>
</evidence>
<dbReference type="RefSeq" id="WP_047310246.1">
    <property type="nucleotide sequence ID" value="NZ_CBCRVH010000001.1"/>
</dbReference>
<dbReference type="EMBL" id="CP043031">
    <property type="protein sequence ID" value="QEH92823.1"/>
    <property type="molecule type" value="Genomic_DNA"/>
</dbReference>
<dbReference type="EMBL" id="QWLM01000001">
    <property type="protein sequence ID" value="RHW47899.1"/>
    <property type="molecule type" value="Genomic_DNA"/>
</dbReference>
<keyword evidence="8" id="KW-0375">Hydrogen ion transport</keyword>
<comment type="subunit">
    <text evidence="8 9">F-type ATPases have 2 components, CF(1) - the catalytic core - and CF(0) - the membrane proton channel. CF(1) has five subunits: alpha(3), beta(3), gamma(1), delta(1), epsilon(1). CF(0) has three main subunits: a, b and c.</text>
</comment>
<evidence type="ECO:0000313" key="11">
    <source>
        <dbReference type="EMBL" id="QEH92823.1"/>
    </source>
</evidence>
<name>A0A417ZB76_9MICO</name>
<dbReference type="GO" id="GO:0046933">
    <property type="term" value="F:proton-transporting ATP synthase activity, rotational mechanism"/>
    <property type="evidence" value="ECO:0007669"/>
    <property type="project" value="UniProtKB-UniRule"/>
</dbReference>
<evidence type="ECO:0000256" key="6">
    <source>
        <dbReference type="ARBA" id="ARBA00023196"/>
    </source>
</evidence>
<dbReference type="Pfam" id="PF02823">
    <property type="entry name" value="ATP-synt_DE_N"/>
    <property type="match status" value="1"/>
</dbReference>
<comment type="similarity">
    <text evidence="2 8 9">Belongs to the ATPase epsilon chain family.</text>
</comment>
<dbReference type="Proteomes" id="UP000285376">
    <property type="component" value="Unassembled WGS sequence"/>
</dbReference>
<evidence type="ECO:0000256" key="9">
    <source>
        <dbReference type="RuleBase" id="RU003656"/>
    </source>
</evidence>
<keyword evidence="5 8" id="KW-0472">Membrane</keyword>
<dbReference type="PANTHER" id="PTHR13822:SF10">
    <property type="entry name" value="ATP SYNTHASE EPSILON CHAIN, CHLOROPLASTIC"/>
    <property type="match status" value="1"/>
</dbReference>
<keyword evidence="14" id="KW-1185">Reference proteome</keyword>
<dbReference type="GO" id="GO:0005886">
    <property type="term" value="C:plasma membrane"/>
    <property type="evidence" value="ECO:0007669"/>
    <property type="project" value="UniProtKB-SubCell"/>
</dbReference>
<dbReference type="GO" id="GO:0045259">
    <property type="term" value="C:proton-transporting ATP synthase complex"/>
    <property type="evidence" value="ECO:0007669"/>
    <property type="project" value="UniProtKB-KW"/>
</dbReference>
<evidence type="ECO:0000313" key="14">
    <source>
        <dbReference type="Proteomes" id="UP000323565"/>
    </source>
</evidence>
<dbReference type="SUPFAM" id="SSF51344">
    <property type="entry name" value="Epsilon subunit of F1F0-ATP synthase N-terminal domain"/>
    <property type="match status" value="1"/>
</dbReference>
<dbReference type="HAMAP" id="MF_00530">
    <property type="entry name" value="ATP_synth_epsil_bac"/>
    <property type="match status" value="1"/>
</dbReference>
<accession>A0A417ZB76</accession>
<proteinExistence type="inferred from homology"/>
<dbReference type="InterPro" id="IPR001469">
    <property type="entry name" value="ATP_synth_F1_dsu/esu"/>
</dbReference>
<dbReference type="GO" id="GO:0005524">
    <property type="term" value="F:ATP binding"/>
    <property type="evidence" value="ECO:0007669"/>
    <property type="project" value="UniProtKB-UniRule"/>
</dbReference>
<evidence type="ECO:0000256" key="4">
    <source>
        <dbReference type="ARBA" id="ARBA00023065"/>
    </source>
</evidence>
<keyword evidence="6 8" id="KW-0139">CF(1)</keyword>
<keyword evidence="4 8" id="KW-0406">Ion transport</keyword>
<evidence type="ECO:0000256" key="7">
    <source>
        <dbReference type="ARBA" id="ARBA00023310"/>
    </source>
</evidence>
<organism evidence="12 13">
    <name type="scientific">Dermacoccus abyssi</name>
    <dbReference type="NCBI Taxonomy" id="322596"/>
    <lineage>
        <taxon>Bacteria</taxon>
        <taxon>Bacillati</taxon>
        <taxon>Actinomycetota</taxon>
        <taxon>Actinomycetes</taxon>
        <taxon>Micrococcales</taxon>
        <taxon>Dermacoccaceae</taxon>
        <taxon>Dermacoccus</taxon>
    </lineage>
</organism>
<dbReference type="InterPro" id="IPR020546">
    <property type="entry name" value="ATP_synth_F1_dsu/esu_N"/>
</dbReference>
<dbReference type="Gene3D" id="2.60.15.10">
    <property type="entry name" value="F0F1 ATP synthase delta/epsilon subunit, N-terminal"/>
    <property type="match status" value="1"/>
</dbReference>
<protein>
    <recommendedName>
        <fullName evidence="8">ATP synthase epsilon chain</fullName>
    </recommendedName>
    <alternativeName>
        <fullName evidence="8">ATP synthase F1 sector epsilon subunit</fullName>
    </alternativeName>
    <alternativeName>
        <fullName evidence="8">F-ATPase epsilon subunit</fullName>
    </alternativeName>
</protein>
<evidence type="ECO:0000256" key="2">
    <source>
        <dbReference type="ARBA" id="ARBA00005712"/>
    </source>
</evidence>
<evidence type="ECO:0000313" key="13">
    <source>
        <dbReference type="Proteomes" id="UP000285376"/>
    </source>
</evidence>
<comment type="function">
    <text evidence="8">Produces ATP from ADP in the presence of a proton gradient across the membrane.</text>
</comment>
<dbReference type="PANTHER" id="PTHR13822">
    <property type="entry name" value="ATP SYNTHASE DELTA/EPSILON CHAIN"/>
    <property type="match status" value="1"/>
</dbReference>
<feature type="domain" description="ATP synthase F1 complex delta/epsilon subunit N-terminal" evidence="10">
    <location>
        <begin position="4"/>
        <end position="82"/>
    </location>
</feature>
<reference evidence="11 14" key="2">
    <citation type="submission" date="2019-08" db="EMBL/GenBank/DDBJ databases">
        <title>Dermacoccus abyssi strain HZAU 226, whole genome Nanopore sequencing project.</title>
        <authorList>
            <person name="Guo A."/>
            <person name="Zhang X."/>
            <person name="Ruan Y."/>
            <person name="Liu W."/>
            <person name="Chen Q."/>
            <person name="Gu L."/>
        </authorList>
    </citation>
    <scope>NUCLEOTIDE SEQUENCE [LARGE SCALE GENOMIC DNA]</scope>
    <source>
        <strain evidence="11 14">HZAU 226</strain>
    </source>
</reference>
<evidence type="ECO:0000256" key="1">
    <source>
        <dbReference type="ARBA" id="ARBA00004202"/>
    </source>
</evidence>
<dbReference type="AlphaFoldDB" id="A0A417ZB76"/>
<keyword evidence="8" id="KW-1003">Cell membrane</keyword>
<dbReference type="CDD" id="cd12152">
    <property type="entry name" value="F1-ATPase_delta"/>
    <property type="match status" value="1"/>
</dbReference>
<evidence type="ECO:0000256" key="5">
    <source>
        <dbReference type="ARBA" id="ARBA00023136"/>
    </source>
</evidence>
<comment type="subcellular location">
    <subcellularLocation>
        <location evidence="1 8">Cell membrane</location>
        <topology evidence="1 8">Peripheral membrane protein</topology>
    </subcellularLocation>
</comment>